<dbReference type="Proteomes" id="UP001219525">
    <property type="component" value="Unassembled WGS sequence"/>
</dbReference>
<dbReference type="AlphaFoldDB" id="A0AAD6Y2K8"/>
<reference evidence="2" key="1">
    <citation type="submission" date="2023-03" db="EMBL/GenBank/DDBJ databases">
        <title>Massive genome expansion in bonnet fungi (Mycena s.s.) driven by repeated elements and novel gene families across ecological guilds.</title>
        <authorList>
            <consortium name="Lawrence Berkeley National Laboratory"/>
            <person name="Harder C.B."/>
            <person name="Miyauchi S."/>
            <person name="Viragh M."/>
            <person name="Kuo A."/>
            <person name="Thoen E."/>
            <person name="Andreopoulos B."/>
            <person name="Lu D."/>
            <person name="Skrede I."/>
            <person name="Drula E."/>
            <person name="Henrissat B."/>
            <person name="Morin E."/>
            <person name="Kohler A."/>
            <person name="Barry K."/>
            <person name="LaButti K."/>
            <person name="Morin E."/>
            <person name="Salamov A."/>
            <person name="Lipzen A."/>
            <person name="Mereny Z."/>
            <person name="Hegedus B."/>
            <person name="Baldrian P."/>
            <person name="Stursova M."/>
            <person name="Weitz H."/>
            <person name="Taylor A."/>
            <person name="Grigoriev I.V."/>
            <person name="Nagy L.G."/>
            <person name="Martin F."/>
            <person name="Kauserud H."/>
        </authorList>
    </citation>
    <scope>NUCLEOTIDE SEQUENCE</scope>
    <source>
        <strain evidence="2">9144</strain>
    </source>
</reference>
<gene>
    <name evidence="2" type="ORF">GGX14DRAFT_577055</name>
</gene>
<proteinExistence type="predicted"/>
<organism evidence="2 3">
    <name type="scientific">Mycena pura</name>
    <dbReference type="NCBI Taxonomy" id="153505"/>
    <lineage>
        <taxon>Eukaryota</taxon>
        <taxon>Fungi</taxon>
        <taxon>Dikarya</taxon>
        <taxon>Basidiomycota</taxon>
        <taxon>Agaricomycotina</taxon>
        <taxon>Agaricomycetes</taxon>
        <taxon>Agaricomycetidae</taxon>
        <taxon>Agaricales</taxon>
        <taxon>Marasmiineae</taxon>
        <taxon>Mycenaceae</taxon>
        <taxon>Mycena</taxon>
    </lineage>
</organism>
<accession>A0AAD6Y2K8</accession>
<name>A0AAD6Y2K8_9AGAR</name>
<protein>
    <submittedName>
        <fullName evidence="2">Uncharacterized protein</fullName>
    </submittedName>
</protein>
<evidence type="ECO:0000256" key="1">
    <source>
        <dbReference type="SAM" id="MobiDB-lite"/>
    </source>
</evidence>
<sequence length="348" mass="38049">MNFKIHQARVSAAAADHCSRGPRQTTRSLLLNTHRQNDAPRNKGIFYKVWKIEMEYFSQSDCRFTPGLLLVVSTTLAPRPSPRPRHLPVVACRSSPAGRRRARRPHLRRAMHAAIVCRHPITPNTKWPQRAARPSVAQTAARSPFPLYVPTRNQGLRRSLSAACAASATHCASVNVAQLRPPRPPPTVPVSMSPKNLRRPGPAICASARVRDTGHRPPPAALRPPLATCVALHATMLAKACQPPFAAHFTLPLPTVPRLLPATRFPLLTVCPLPAAPGAPRSLPAFSRSLPASRCLHHARAHFRLLAACFSPPAAARTCGSHSMYRTQERPLIYGRSAYVILCSTSQV</sequence>
<keyword evidence="3" id="KW-1185">Reference proteome</keyword>
<dbReference type="EMBL" id="JARJCW010000106">
    <property type="protein sequence ID" value="KAJ7193602.1"/>
    <property type="molecule type" value="Genomic_DNA"/>
</dbReference>
<feature type="region of interest" description="Disordered" evidence="1">
    <location>
        <begin position="177"/>
        <end position="196"/>
    </location>
</feature>
<evidence type="ECO:0000313" key="2">
    <source>
        <dbReference type="EMBL" id="KAJ7193602.1"/>
    </source>
</evidence>
<evidence type="ECO:0000313" key="3">
    <source>
        <dbReference type="Proteomes" id="UP001219525"/>
    </source>
</evidence>
<comment type="caution">
    <text evidence="2">The sequence shown here is derived from an EMBL/GenBank/DDBJ whole genome shotgun (WGS) entry which is preliminary data.</text>
</comment>